<comment type="caution">
    <text evidence="1">The sequence shown here is derived from an EMBL/GenBank/DDBJ whole genome shotgun (WGS) entry which is preliminary data.</text>
</comment>
<name>A0ACB6RWT0_9PLEO</name>
<gene>
    <name evidence="1" type="ORF">BU25DRAFT_449379</name>
</gene>
<proteinExistence type="predicted"/>
<evidence type="ECO:0000313" key="1">
    <source>
        <dbReference type="EMBL" id="KAF2626430.1"/>
    </source>
</evidence>
<dbReference type="Proteomes" id="UP000799754">
    <property type="component" value="Unassembled WGS sequence"/>
</dbReference>
<accession>A0ACB6RWT0</accession>
<sequence length="488" mass="54212">MTAAQMLDTHPAQAMTSSSRGYSRVSLDQSDIRLIMPDLSCLGQKEAGYVLKETRILLEKATDLQTFVSKSNITPEFLRYHLSEYHGGLIAEKGSAYIAVEVYRKIYETIAKRLRNNNMNTIKEEGFQEVSAEEHWGTAANKEEPDAYQTTWISSFMLRTITGMAQLVRISGIVSTQALRQKTAANLYNPPNPSDNHPQPKIITQMPGNTSWASMELIDAKYKLNAEPTPTAIRSNSVATDQLQVASDYALRGRADVTFKYDLPTRTWLSSSSTHEQNTRLPDYTIAQALPESSTPGPVDATTASAHDQPEQGSAGKQVCSKDSDQIGGQQTDNAALAGSQVDQTQTLTRGQDTDRNHSDTPTGHSYYAPKALNAHPQHVVSVRPASDAEAQSNKDNADNPGSMRGDAVAQDDEQRDYRRPQSCAWLRAFSDRFVKSKKKFVLRPRVYEEDVWQPGPAIHVSRPWPCLPWSTIALLVWQDVYIPHSIT</sequence>
<keyword evidence="2" id="KW-1185">Reference proteome</keyword>
<reference evidence="1" key="1">
    <citation type="journal article" date="2020" name="Stud. Mycol.">
        <title>101 Dothideomycetes genomes: a test case for predicting lifestyles and emergence of pathogens.</title>
        <authorList>
            <person name="Haridas S."/>
            <person name="Albert R."/>
            <person name="Binder M."/>
            <person name="Bloem J."/>
            <person name="Labutti K."/>
            <person name="Salamov A."/>
            <person name="Andreopoulos B."/>
            <person name="Baker S."/>
            <person name="Barry K."/>
            <person name="Bills G."/>
            <person name="Bluhm B."/>
            <person name="Cannon C."/>
            <person name="Castanera R."/>
            <person name="Culley D."/>
            <person name="Daum C."/>
            <person name="Ezra D."/>
            <person name="Gonzalez J."/>
            <person name="Henrissat B."/>
            <person name="Kuo A."/>
            <person name="Liang C."/>
            <person name="Lipzen A."/>
            <person name="Lutzoni F."/>
            <person name="Magnuson J."/>
            <person name="Mondo S."/>
            <person name="Nolan M."/>
            <person name="Ohm R."/>
            <person name="Pangilinan J."/>
            <person name="Park H.-J."/>
            <person name="Ramirez L."/>
            <person name="Alfaro M."/>
            <person name="Sun H."/>
            <person name="Tritt A."/>
            <person name="Yoshinaga Y."/>
            <person name="Zwiers L.-H."/>
            <person name="Turgeon B."/>
            <person name="Goodwin S."/>
            <person name="Spatafora J."/>
            <person name="Crous P."/>
            <person name="Grigoriev I."/>
        </authorList>
    </citation>
    <scope>NUCLEOTIDE SEQUENCE</scope>
    <source>
        <strain evidence="1">CBS 525.71</strain>
    </source>
</reference>
<dbReference type="EMBL" id="MU006721">
    <property type="protein sequence ID" value="KAF2626430.1"/>
    <property type="molecule type" value="Genomic_DNA"/>
</dbReference>
<organism evidence="1 2">
    <name type="scientific">Macroventuria anomochaeta</name>
    <dbReference type="NCBI Taxonomy" id="301207"/>
    <lineage>
        <taxon>Eukaryota</taxon>
        <taxon>Fungi</taxon>
        <taxon>Dikarya</taxon>
        <taxon>Ascomycota</taxon>
        <taxon>Pezizomycotina</taxon>
        <taxon>Dothideomycetes</taxon>
        <taxon>Pleosporomycetidae</taxon>
        <taxon>Pleosporales</taxon>
        <taxon>Pleosporineae</taxon>
        <taxon>Didymellaceae</taxon>
        <taxon>Macroventuria</taxon>
    </lineage>
</organism>
<evidence type="ECO:0000313" key="2">
    <source>
        <dbReference type="Proteomes" id="UP000799754"/>
    </source>
</evidence>
<protein>
    <submittedName>
        <fullName evidence="1">Uncharacterized protein</fullName>
    </submittedName>
</protein>